<keyword evidence="3" id="KW-1185">Reference proteome</keyword>
<dbReference type="Gene3D" id="4.10.60.10">
    <property type="entry name" value="Zinc finger, CCHC-type"/>
    <property type="match status" value="1"/>
</dbReference>
<dbReference type="Proteomes" id="UP001605036">
    <property type="component" value="Unassembled WGS sequence"/>
</dbReference>
<feature type="domain" description="CCHC-type" evidence="1">
    <location>
        <begin position="11"/>
        <end position="27"/>
    </location>
</feature>
<dbReference type="InterPro" id="IPR054722">
    <property type="entry name" value="PolX-like_BBD"/>
</dbReference>
<gene>
    <name evidence="2" type="ORF">R1flu_021696</name>
</gene>
<proteinExistence type="predicted"/>
<accession>A0ABD1ZQC0</accession>
<organism evidence="2 3">
    <name type="scientific">Riccia fluitans</name>
    <dbReference type="NCBI Taxonomy" id="41844"/>
    <lineage>
        <taxon>Eukaryota</taxon>
        <taxon>Viridiplantae</taxon>
        <taxon>Streptophyta</taxon>
        <taxon>Embryophyta</taxon>
        <taxon>Marchantiophyta</taxon>
        <taxon>Marchantiopsida</taxon>
        <taxon>Marchantiidae</taxon>
        <taxon>Marchantiales</taxon>
        <taxon>Ricciaceae</taxon>
        <taxon>Riccia</taxon>
    </lineage>
</organism>
<dbReference type="InterPro" id="IPR036875">
    <property type="entry name" value="Znf_CCHC_sf"/>
</dbReference>
<evidence type="ECO:0000313" key="3">
    <source>
        <dbReference type="Proteomes" id="UP001605036"/>
    </source>
</evidence>
<protein>
    <recommendedName>
        <fullName evidence="1">CCHC-type domain-containing protein</fullName>
    </recommendedName>
</protein>
<dbReference type="SUPFAM" id="SSF57756">
    <property type="entry name" value="Retrovirus zinc finger-like domains"/>
    <property type="match status" value="1"/>
</dbReference>
<evidence type="ECO:0000259" key="1">
    <source>
        <dbReference type="SMART" id="SM00343"/>
    </source>
</evidence>
<dbReference type="InterPro" id="IPR057670">
    <property type="entry name" value="SH3_retrovirus"/>
</dbReference>
<evidence type="ECO:0000313" key="2">
    <source>
        <dbReference type="EMBL" id="KAL2653568.1"/>
    </source>
</evidence>
<dbReference type="Pfam" id="PF22936">
    <property type="entry name" value="Pol_BBD"/>
    <property type="match status" value="1"/>
</dbReference>
<dbReference type="AlphaFoldDB" id="A0ABD1ZQC0"/>
<comment type="caution">
    <text evidence="2">The sequence shown here is derived from an EMBL/GenBank/DDBJ whole genome shotgun (WGS) entry which is preliminary data.</text>
</comment>
<name>A0ABD1ZQC0_9MARC</name>
<dbReference type="Pfam" id="PF25597">
    <property type="entry name" value="SH3_retrovirus"/>
    <property type="match status" value="1"/>
</dbReference>
<dbReference type="InterPro" id="IPR001878">
    <property type="entry name" value="Znf_CCHC"/>
</dbReference>
<reference evidence="2 3" key="1">
    <citation type="submission" date="2024-09" db="EMBL/GenBank/DDBJ databases">
        <title>Chromosome-scale assembly of Riccia fluitans.</title>
        <authorList>
            <person name="Paukszto L."/>
            <person name="Sawicki J."/>
            <person name="Karawczyk K."/>
            <person name="Piernik-Szablinska J."/>
            <person name="Szczecinska M."/>
            <person name="Mazdziarz M."/>
        </authorList>
    </citation>
    <scope>NUCLEOTIDE SEQUENCE [LARGE SCALE GENOMIC DNA]</scope>
    <source>
        <strain evidence="2">Rf_01</strain>
        <tissue evidence="2">Aerial parts of the thallus</tissue>
    </source>
</reference>
<sequence>MKHGKPIAKNQCRYCEKFGHYAAECRKKEADMAKNQKQKGKLNEVNFVEADSLILEAEDIRVEETSDSSCLLAEEKCTFTIDSGCTSTMVRSAELLQGLKKATGKVRLGGSGSEIPVKGTGNFQLPLSSGKIQNIAGALFVPDLRKDLLLVAQITDAKMKVVFDASGVHLYQESAKVDGASVASGRFIGYDVDHQAYKVYLPTTKEVCICPYQDVVFNEEKFPGPKPTDVDFILEENLPLVGSEIEIGVMMPTSCTRVIGEKMEGADCSTDQVPTRDSSNQEEVETEVLPLLDVPAELDQFDQTAIQGVENLV</sequence>
<dbReference type="SMART" id="SM00343">
    <property type="entry name" value="ZnF_C2HC"/>
    <property type="match status" value="1"/>
</dbReference>
<dbReference type="EMBL" id="JBHFFA010000001">
    <property type="protein sequence ID" value="KAL2653568.1"/>
    <property type="molecule type" value="Genomic_DNA"/>
</dbReference>